<dbReference type="InterPro" id="IPR036286">
    <property type="entry name" value="LexA/Signal_pep-like_sf"/>
</dbReference>
<dbReference type="EMBL" id="UGJJ01000002">
    <property type="protein sequence ID" value="STR03050.1"/>
    <property type="molecule type" value="Genomic_DNA"/>
</dbReference>
<proteinExistence type="predicted"/>
<dbReference type="PANTHER" id="PTHR40661">
    <property type="match status" value="1"/>
</dbReference>
<accession>A0A377R2D0</accession>
<dbReference type="AlphaFoldDB" id="A0A377R2D0"/>
<gene>
    <name evidence="5" type="ORF">NCTC13336_01942</name>
</gene>
<keyword evidence="1" id="KW-0805">Transcription regulation</keyword>
<dbReference type="PANTHER" id="PTHR40661:SF3">
    <property type="entry name" value="FELS-1 PROPHAGE TRANSCRIPTIONAL REGULATOR"/>
    <property type="match status" value="1"/>
</dbReference>
<evidence type="ECO:0000313" key="5">
    <source>
        <dbReference type="EMBL" id="STR03050.1"/>
    </source>
</evidence>
<dbReference type="SUPFAM" id="SSF51306">
    <property type="entry name" value="LexA/Signal peptidase"/>
    <property type="match status" value="1"/>
</dbReference>
<dbReference type="InterPro" id="IPR015927">
    <property type="entry name" value="Peptidase_S24_S26A/B/C"/>
</dbReference>
<sequence>MGAGIEADDPDAVIDFVVVARAWAKQQFGGSLDSLRVINAKGDSMEDTISDGDIVFADSSVCCYEGDGIYVIATASGLRIKRLQALIGGGLNIISDNKAYPVETIPPESLEHIRICGRVKGRWTLGTF</sequence>
<organism evidence="5 6">
    <name type="scientific">Kingella potus</name>
    <dbReference type="NCBI Taxonomy" id="265175"/>
    <lineage>
        <taxon>Bacteria</taxon>
        <taxon>Pseudomonadati</taxon>
        <taxon>Pseudomonadota</taxon>
        <taxon>Betaproteobacteria</taxon>
        <taxon>Neisseriales</taxon>
        <taxon>Neisseriaceae</taxon>
        <taxon>Kingella</taxon>
    </lineage>
</organism>
<name>A0A377R2D0_9NEIS</name>
<feature type="domain" description="Peptidase S24/S26A/S26B/S26C" evidence="4">
    <location>
        <begin position="2"/>
        <end position="119"/>
    </location>
</feature>
<evidence type="ECO:0000256" key="3">
    <source>
        <dbReference type="ARBA" id="ARBA00023163"/>
    </source>
</evidence>
<dbReference type="InterPro" id="IPR039418">
    <property type="entry name" value="LexA-like"/>
</dbReference>
<keyword evidence="6" id="KW-1185">Reference proteome</keyword>
<reference evidence="5 6" key="1">
    <citation type="submission" date="2018-06" db="EMBL/GenBank/DDBJ databases">
        <authorList>
            <consortium name="Pathogen Informatics"/>
            <person name="Doyle S."/>
        </authorList>
    </citation>
    <scope>NUCLEOTIDE SEQUENCE [LARGE SCALE GENOMIC DNA]</scope>
    <source>
        <strain evidence="5 6">NCTC13336</strain>
    </source>
</reference>
<dbReference type="RefSeq" id="WP_245944096.1">
    <property type="nucleotide sequence ID" value="NZ_UGJJ01000002.1"/>
</dbReference>
<protein>
    <submittedName>
        <fullName evidence="5">Uncharacterized HTH-type transcriptional regulator HI_1476</fullName>
    </submittedName>
</protein>
<dbReference type="CDD" id="cd06529">
    <property type="entry name" value="S24_LexA-like"/>
    <property type="match status" value="1"/>
</dbReference>
<evidence type="ECO:0000256" key="2">
    <source>
        <dbReference type="ARBA" id="ARBA00023125"/>
    </source>
</evidence>
<dbReference type="GO" id="GO:0003677">
    <property type="term" value="F:DNA binding"/>
    <property type="evidence" value="ECO:0007669"/>
    <property type="project" value="UniProtKB-KW"/>
</dbReference>
<evidence type="ECO:0000313" key="6">
    <source>
        <dbReference type="Proteomes" id="UP000254293"/>
    </source>
</evidence>
<keyword evidence="2" id="KW-0238">DNA-binding</keyword>
<keyword evidence="3" id="KW-0804">Transcription</keyword>
<dbReference type="Proteomes" id="UP000254293">
    <property type="component" value="Unassembled WGS sequence"/>
</dbReference>
<evidence type="ECO:0000259" key="4">
    <source>
        <dbReference type="Pfam" id="PF00717"/>
    </source>
</evidence>
<evidence type="ECO:0000256" key="1">
    <source>
        <dbReference type="ARBA" id="ARBA00023015"/>
    </source>
</evidence>
<dbReference type="Gene3D" id="2.10.109.10">
    <property type="entry name" value="Umud Fragment, subunit A"/>
    <property type="match status" value="1"/>
</dbReference>
<dbReference type="Pfam" id="PF00717">
    <property type="entry name" value="Peptidase_S24"/>
    <property type="match status" value="1"/>
</dbReference>